<keyword evidence="2" id="KW-1133">Transmembrane helix</keyword>
<dbReference type="AlphaFoldDB" id="A0A9W9FYR7"/>
<keyword evidence="2" id="KW-0812">Transmembrane</keyword>
<dbReference type="EMBL" id="JAPQKH010000003">
    <property type="protein sequence ID" value="KAJ5108971.1"/>
    <property type="molecule type" value="Genomic_DNA"/>
</dbReference>
<keyword evidence="4" id="KW-1185">Reference proteome</keyword>
<organism evidence="3 4">
    <name type="scientific">Penicillium angulare</name>
    <dbReference type="NCBI Taxonomy" id="116970"/>
    <lineage>
        <taxon>Eukaryota</taxon>
        <taxon>Fungi</taxon>
        <taxon>Dikarya</taxon>
        <taxon>Ascomycota</taxon>
        <taxon>Pezizomycotina</taxon>
        <taxon>Eurotiomycetes</taxon>
        <taxon>Eurotiomycetidae</taxon>
        <taxon>Eurotiales</taxon>
        <taxon>Aspergillaceae</taxon>
        <taxon>Penicillium</taxon>
    </lineage>
</organism>
<reference evidence="3" key="1">
    <citation type="submission" date="2022-11" db="EMBL/GenBank/DDBJ databases">
        <authorList>
            <person name="Petersen C."/>
        </authorList>
    </citation>
    <scope>NUCLEOTIDE SEQUENCE</scope>
    <source>
        <strain evidence="3">IBT 30069</strain>
    </source>
</reference>
<protein>
    <submittedName>
        <fullName evidence="3">Uncharacterized protein</fullName>
    </submittedName>
</protein>
<evidence type="ECO:0000256" key="2">
    <source>
        <dbReference type="SAM" id="Phobius"/>
    </source>
</evidence>
<feature type="region of interest" description="Disordered" evidence="1">
    <location>
        <begin position="136"/>
        <end position="156"/>
    </location>
</feature>
<dbReference type="OrthoDB" id="4298679at2759"/>
<proteinExistence type="predicted"/>
<feature type="transmembrane region" description="Helical" evidence="2">
    <location>
        <begin position="6"/>
        <end position="27"/>
    </location>
</feature>
<name>A0A9W9FYR7_9EURO</name>
<sequence>MEAIIFFTSVTFMVAIGSAVVQGVLFWKRHRIQLHITNKTPSINSRDLENQDSGIHHHHLVTEPSPSLQMRQENGSARRWPGPAYTFDQTNPRWSGVGQPMGIDRRHMSNPYIPAPVMPMPILEDILERSPTPATISHLTPAAKSRDEQGYMEPKP</sequence>
<evidence type="ECO:0000313" key="3">
    <source>
        <dbReference type="EMBL" id="KAJ5108971.1"/>
    </source>
</evidence>
<reference evidence="3" key="2">
    <citation type="journal article" date="2023" name="IMA Fungus">
        <title>Comparative genomic study of the Penicillium genus elucidates a diverse pangenome and 15 lateral gene transfer events.</title>
        <authorList>
            <person name="Petersen C."/>
            <person name="Sorensen T."/>
            <person name="Nielsen M.R."/>
            <person name="Sondergaard T.E."/>
            <person name="Sorensen J.L."/>
            <person name="Fitzpatrick D.A."/>
            <person name="Frisvad J.C."/>
            <person name="Nielsen K.L."/>
        </authorList>
    </citation>
    <scope>NUCLEOTIDE SEQUENCE</scope>
    <source>
        <strain evidence="3">IBT 30069</strain>
    </source>
</reference>
<feature type="compositionally biased region" description="Basic and acidic residues" evidence="1">
    <location>
        <begin position="144"/>
        <end position="156"/>
    </location>
</feature>
<keyword evidence="2" id="KW-0472">Membrane</keyword>
<comment type="caution">
    <text evidence="3">The sequence shown here is derived from an EMBL/GenBank/DDBJ whole genome shotgun (WGS) entry which is preliminary data.</text>
</comment>
<dbReference type="Proteomes" id="UP001149165">
    <property type="component" value="Unassembled WGS sequence"/>
</dbReference>
<evidence type="ECO:0000256" key="1">
    <source>
        <dbReference type="SAM" id="MobiDB-lite"/>
    </source>
</evidence>
<evidence type="ECO:0000313" key="4">
    <source>
        <dbReference type="Proteomes" id="UP001149165"/>
    </source>
</evidence>
<gene>
    <name evidence="3" type="ORF">N7456_005646</name>
</gene>
<accession>A0A9W9FYR7</accession>